<feature type="domain" description="Peptidase M26 C-terminal" evidence="1">
    <location>
        <begin position="1"/>
        <end position="48"/>
    </location>
</feature>
<evidence type="ECO:0000313" key="2">
    <source>
        <dbReference type="EMBL" id="MTV74523.1"/>
    </source>
</evidence>
<protein>
    <recommendedName>
        <fullName evidence="1">Peptidase M26 C-terminal domain-containing protein</fullName>
    </recommendedName>
</protein>
<dbReference type="EMBL" id="WNHQ01001200">
    <property type="protein sequence ID" value="MTV74523.1"/>
    <property type="molecule type" value="Genomic_DNA"/>
</dbReference>
<organism evidence="2 3">
    <name type="scientific">Streptococcus pneumoniae</name>
    <dbReference type="NCBI Taxonomy" id="1313"/>
    <lineage>
        <taxon>Bacteria</taxon>
        <taxon>Bacillati</taxon>
        <taxon>Bacillota</taxon>
        <taxon>Bacilli</taxon>
        <taxon>Lactobacillales</taxon>
        <taxon>Streptococcaceae</taxon>
        <taxon>Streptococcus</taxon>
    </lineage>
</organism>
<evidence type="ECO:0000259" key="1">
    <source>
        <dbReference type="Pfam" id="PF07580"/>
    </source>
</evidence>
<accession>A0A6G2DDA3</accession>
<proteinExistence type="predicted"/>
<gene>
    <name evidence="2" type="ORF">GM540_11190</name>
</gene>
<dbReference type="Proteomes" id="UP000483094">
    <property type="component" value="Unassembled WGS sequence"/>
</dbReference>
<dbReference type="AlphaFoldDB" id="A0A6G2DDA3"/>
<name>A0A6G2DDA3_STREE</name>
<dbReference type="GO" id="GO:0004222">
    <property type="term" value="F:metalloendopeptidase activity"/>
    <property type="evidence" value="ECO:0007669"/>
    <property type="project" value="InterPro"/>
</dbReference>
<reference evidence="2 3" key="1">
    <citation type="submission" date="2019-11" db="EMBL/GenBank/DDBJ databases">
        <title>Growth characteristics of pneumococcus vary with the chemical composition of the capsule and with environmental conditions.</title>
        <authorList>
            <person name="Tothpal A."/>
            <person name="Desobry K."/>
            <person name="Joshi S."/>
            <person name="Wyllie A.L."/>
            <person name="Weinberger D.M."/>
        </authorList>
    </citation>
    <scope>NUCLEOTIDE SEQUENCE [LARGE SCALE GENOMIC DNA]</scope>
    <source>
        <strain evidence="3">pnumococcus19F</strain>
    </source>
</reference>
<dbReference type="InterPro" id="IPR011505">
    <property type="entry name" value="Peptidase_M26_C_dom"/>
</dbReference>
<dbReference type="GO" id="GO:0005576">
    <property type="term" value="C:extracellular region"/>
    <property type="evidence" value="ECO:0007669"/>
    <property type="project" value="InterPro"/>
</dbReference>
<dbReference type="Pfam" id="PF07580">
    <property type="entry name" value="Peptidase_M26_C"/>
    <property type="match status" value="1"/>
</dbReference>
<comment type="caution">
    <text evidence="2">The sequence shown here is derived from an EMBL/GenBank/DDBJ whole genome shotgun (WGS) entry which is preliminary data.</text>
</comment>
<dbReference type="GO" id="GO:0008270">
    <property type="term" value="F:zinc ion binding"/>
    <property type="evidence" value="ECO:0007669"/>
    <property type="project" value="InterPro"/>
</dbReference>
<sequence length="53" mass="5912">MFDEAVTKDLTELNDSSIKDKYRNTVVLKSKVFKALLKNTDGFSGDLFTAPQA</sequence>
<evidence type="ECO:0000313" key="3">
    <source>
        <dbReference type="Proteomes" id="UP000483094"/>
    </source>
</evidence>